<evidence type="ECO:0000313" key="2">
    <source>
        <dbReference type="Proteomes" id="UP001367676"/>
    </source>
</evidence>
<organism evidence="1 2">
    <name type="scientific">Parthenolecanium corni</name>
    <dbReference type="NCBI Taxonomy" id="536013"/>
    <lineage>
        <taxon>Eukaryota</taxon>
        <taxon>Metazoa</taxon>
        <taxon>Ecdysozoa</taxon>
        <taxon>Arthropoda</taxon>
        <taxon>Hexapoda</taxon>
        <taxon>Insecta</taxon>
        <taxon>Pterygota</taxon>
        <taxon>Neoptera</taxon>
        <taxon>Paraneoptera</taxon>
        <taxon>Hemiptera</taxon>
        <taxon>Sternorrhyncha</taxon>
        <taxon>Coccoidea</taxon>
        <taxon>Coccidae</taxon>
        <taxon>Parthenolecanium</taxon>
    </lineage>
</organism>
<protein>
    <submittedName>
        <fullName evidence="1">Uncharacterized protein</fullName>
    </submittedName>
</protein>
<sequence length="186" mass="20381">MATGLASLFLCDQECSSSAVIYSACARSERGSHDLFCTFLHCSCLAYSLSMGPHFCGCTIVCVSVSKILVKGKKEREEKRKKCGNLLEITQGGVSFGRENRASVMILLLFYATLFIETVRRRKNGLEPRGADLFLRGSNVRKKEKSVAQCEGPKVNQPDTGSDLCFYSTSAFGGITKTPFSVAYSR</sequence>
<accession>A0AAN9TMN3</accession>
<dbReference type="EMBL" id="JBBCAQ010000036">
    <property type="protein sequence ID" value="KAK7575886.1"/>
    <property type="molecule type" value="Genomic_DNA"/>
</dbReference>
<comment type="caution">
    <text evidence="1">The sequence shown here is derived from an EMBL/GenBank/DDBJ whole genome shotgun (WGS) entry which is preliminary data.</text>
</comment>
<evidence type="ECO:0000313" key="1">
    <source>
        <dbReference type="EMBL" id="KAK7575886.1"/>
    </source>
</evidence>
<reference evidence="1 2" key="1">
    <citation type="submission" date="2024-03" db="EMBL/GenBank/DDBJ databases">
        <title>Adaptation during the transition from Ophiocordyceps entomopathogen to insect associate is accompanied by gene loss and intensified selection.</title>
        <authorList>
            <person name="Ward C.M."/>
            <person name="Onetto C.A."/>
            <person name="Borneman A.R."/>
        </authorList>
    </citation>
    <scope>NUCLEOTIDE SEQUENCE [LARGE SCALE GENOMIC DNA]</scope>
    <source>
        <strain evidence="1">AWRI1</strain>
        <tissue evidence="1">Single Adult Female</tissue>
    </source>
</reference>
<keyword evidence="2" id="KW-1185">Reference proteome</keyword>
<name>A0AAN9TMN3_9HEMI</name>
<proteinExistence type="predicted"/>
<dbReference type="AlphaFoldDB" id="A0AAN9TMN3"/>
<gene>
    <name evidence="1" type="ORF">V9T40_012172</name>
</gene>
<dbReference type="Proteomes" id="UP001367676">
    <property type="component" value="Unassembled WGS sequence"/>
</dbReference>